<dbReference type="InterPro" id="IPR011701">
    <property type="entry name" value="MFS"/>
</dbReference>
<keyword evidence="10" id="KW-1185">Reference proteome</keyword>
<feature type="transmembrane region" description="Helical" evidence="7">
    <location>
        <begin position="89"/>
        <end position="111"/>
    </location>
</feature>
<sequence length="436" mass="44602">MLALQVADTSAVGAMAAELEPALGISHVQLGLLASAALLVAGVATLPIGVLADRVARPPLLAGSILVWSLALVGCGASSSFGMLLGARLLLGAVAATAWPVVATLTGDLFAPADRGRVFGVILSGELVGAGFGFLVSGTAAGLAGWRWGFWVLVIPSLLLGVAVWRRLPEPRSGRWERPAAARRGPAAGRRDGAPGRDGGVGPDPRRVLREDPRTMPLGRVVAHVLRVPTNRLLIVASALGYLFIAGEETFGVEFLRRRYELGQTSATLVFVGLSAGAVVGVLGGGRLADRLMARGRIAARPLVAGWSFIVCAVAFLGALALPSLAAAAPAYVLASATLEGPHPPLDAARLDVVPGSLWARAEGVRTLLRNLSQAAGPVMFGGLVDLLGHGGGRLGLAFAMMVLALMAAGAVLLLSCRWYPRDAATAAAAAPRSPG</sequence>
<dbReference type="EMBL" id="CP042430">
    <property type="protein sequence ID" value="QEC48238.1"/>
    <property type="molecule type" value="Genomic_DNA"/>
</dbReference>
<dbReference type="KEGG" id="bsol:FSW04_12125"/>
<evidence type="ECO:0000256" key="1">
    <source>
        <dbReference type="ARBA" id="ARBA00004651"/>
    </source>
</evidence>
<feature type="transmembrane region" description="Helical" evidence="7">
    <location>
        <begin position="267"/>
        <end position="286"/>
    </location>
</feature>
<comment type="subcellular location">
    <subcellularLocation>
        <location evidence="1">Cell membrane</location>
        <topology evidence="1">Multi-pass membrane protein</topology>
    </subcellularLocation>
</comment>
<evidence type="ECO:0000256" key="2">
    <source>
        <dbReference type="ARBA" id="ARBA00022448"/>
    </source>
</evidence>
<dbReference type="InterPro" id="IPR020846">
    <property type="entry name" value="MFS_dom"/>
</dbReference>
<feature type="transmembrane region" description="Helical" evidence="7">
    <location>
        <begin position="118"/>
        <end position="136"/>
    </location>
</feature>
<dbReference type="InterPro" id="IPR044770">
    <property type="entry name" value="MFS_spinster-like"/>
</dbReference>
<evidence type="ECO:0000256" key="4">
    <source>
        <dbReference type="ARBA" id="ARBA00022989"/>
    </source>
</evidence>
<dbReference type="Proteomes" id="UP000321805">
    <property type="component" value="Chromosome"/>
</dbReference>
<organism evidence="9 10">
    <name type="scientific">Baekduia soli</name>
    <dbReference type="NCBI Taxonomy" id="496014"/>
    <lineage>
        <taxon>Bacteria</taxon>
        <taxon>Bacillati</taxon>
        <taxon>Actinomycetota</taxon>
        <taxon>Thermoleophilia</taxon>
        <taxon>Solirubrobacterales</taxon>
        <taxon>Baekduiaceae</taxon>
        <taxon>Baekduia</taxon>
    </lineage>
</organism>
<feature type="region of interest" description="Disordered" evidence="6">
    <location>
        <begin position="176"/>
        <end position="211"/>
    </location>
</feature>
<dbReference type="GO" id="GO:0022857">
    <property type="term" value="F:transmembrane transporter activity"/>
    <property type="evidence" value="ECO:0007669"/>
    <property type="project" value="InterPro"/>
</dbReference>
<evidence type="ECO:0000313" key="9">
    <source>
        <dbReference type="EMBL" id="QEC48238.1"/>
    </source>
</evidence>
<evidence type="ECO:0000256" key="3">
    <source>
        <dbReference type="ARBA" id="ARBA00022692"/>
    </source>
</evidence>
<feature type="transmembrane region" description="Helical" evidence="7">
    <location>
        <begin position="148"/>
        <end position="168"/>
    </location>
</feature>
<dbReference type="GO" id="GO:0005886">
    <property type="term" value="C:plasma membrane"/>
    <property type="evidence" value="ECO:0007669"/>
    <property type="project" value="UniProtKB-SubCell"/>
</dbReference>
<dbReference type="PANTHER" id="PTHR23505">
    <property type="entry name" value="SPINSTER"/>
    <property type="match status" value="1"/>
</dbReference>
<feature type="transmembrane region" description="Helical" evidence="7">
    <location>
        <begin position="307"/>
        <end position="335"/>
    </location>
</feature>
<dbReference type="PROSITE" id="PS50850">
    <property type="entry name" value="MFS"/>
    <property type="match status" value="1"/>
</dbReference>
<dbReference type="PANTHER" id="PTHR23505:SF79">
    <property type="entry name" value="PROTEIN SPINSTER"/>
    <property type="match status" value="1"/>
</dbReference>
<dbReference type="AlphaFoldDB" id="A0A5B8U5X5"/>
<reference evidence="9 10" key="1">
    <citation type="journal article" date="2018" name="J. Microbiol.">
        <title>Baekduia soli gen. nov., sp. nov., a novel bacterium isolated from the soil of Baekdu Mountain and proposal of a novel family name, Baekduiaceae fam. nov.</title>
        <authorList>
            <person name="An D.S."/>
            <person name="Siddiqi M.Z."/>
            <person name="Kim K.H."/>
            <person name="Yu H.S."/>
            <person name="Im W.T."/>
        </authorList>
    </citation>
    <scope>NUCLEOTIDE SEQUENCE [LARGE SCALE GENOMIC DNA]</scope>
    <source>
        <strain evidence="9 10">BR7-21</strain>
    </source>
</reference>
<dbReference type="Gene3D" id="1.20.1250.20">
    <property type="entry name" value="MFS general substrate transporter like domains"/>
    <property type="match status" value="1"/>
</dbReference>
<keyword evidence="2" id="KW-0813">Transport</keyword>
<gene>
    <name evidence="9" type="ORF">FSW04_12125</name>
</gene>
<feature type="transmembrane region" description="Helical" evidence="7">
    <location>
        <begin position="32"/>
        <end position="52"/>
    </location>
</feature>
<dbReference type="Pfam" id="PF07690">
    <property type="entry name" value="MFS_1"/>
    <property type="match status" value="1"/>
</dbReference>
<feature type="transmembrane region" description="Helical" evidence="7">
    <location>
        <begin position="230"/>
        <end position="247"/>
    </location>
</feature>
<accession>A0A5B8U5X5</accession>
<evidence type="ECO:0000256" key="6">
    <source>
        <dbReference type="SAM" id="MobiDB-lite"/>
    </source>
</evidence>
<keyword evidence="5 7" id="KW-0472">Membrane</keyword>
<keyword evidence="4 7" id="KW-1133">Transmembrane helix</keyword>
<evidence type="ECO:0000259" key="8">
    <source>
        <dbReference type="PROSITE" id="PS50850"/>
    </source>
</evidence>
<feature type="domain" description="Major facilitator superfamily (MFS) profile" evidence="8">
    <location>
        <begin position="1"/>
        <end position="420"/>
    </location>
</feature>
<protein>
    <submittedName>
        <fullName evidence="9">MFS transporter</fullName>
    </submittedName>
</protein>
<proteinExistence type="predicted"/>
<feature type="transmembrane region" description="Helical" evidence="7">
    <location>
        <begin position="395"/>
        <end position="415"/>
    </location>
</feature>
<name>A0A5B8U5X5_9ACTN</name>
<dbReference type="OrthoDB" id="6057322at2"/>
<feature type="transmembrane region" description="Helical" evidence="7">
    <location>
        <begin position="59"/>
        <end position="83"/>
    </location>
</feature>
<evidence type="ECO:0000256" key="5">
    <source>
        <dbReference type="ARBA" id="ARBA00023136"/>
    </source>
</evidence>
<keyword evidence="3 7" id="KW-0812">Transmembrane</keyword>
<dbReference type="RefSeq" id="WP_146919555.1">
    <property type="nucleotide sequence ID" value="NZ_CP042430.1"/>
</dbReference>
<dbReference type="InterPro" id="IPR036259">
    <property type="entry name" value="MFS_trans_sf"/>
</dbReference>
<evidence type="ECO:0000313" key="10">
    <source>
        <dbReference type="Proteomes" id="UP000321805"/>
    </source>
</evidence>
<evidence type="ECO:0000256" key="7">
    <source>
        <dbReference type="SAM" id="Phobius"/>
    </source>
</evidence>
<dbReference type="SUPFAM" id="SSF103473">
    <property type="entry name" value="MFS general substrate transporter"/>
    <property type="match status" value="1"/>
</dbReference>